<keyword evidence="2" id="KW-1185">Reference proteome</keyword>
<name>A0A9P5Q8J1_9AGAR</name>
<sequence>MDMAQTGTTRRLWINSIPHEMLAYIFKWSSCDSSSASDSHTPAIPEILSQVCFLWRELAHSTPALWTELTLNAASTRDSNGKEMLTQWLSRSRRVDIVLRVRKGTDVMETICAHSHLWRRCVISLPWFTLMNFFAMGPLRTPLLEELVVEIQPDSLAGAYPSHLLVNAGRTVLEDCNHLKSVRLAILPSFPLESLHSFFPWHNLTEVTFQRPGVHPALIKHVFTHCKSLVRLKIWTAYWRILDFSMHYADNYCLEHLESFELEADVRPLVHMLRSIRLPALKSLSLTGVANDDEEKYPVHPPLAKALMDLQEHSQFDLTTLKLSGLLDFSKSNSLLPDDVLRFVATTPGVTNLVLKCRLGGCVWPF</sequence>
<gene>
    <name evidence="1" type="ORF">BDP27DRAFT_1314302</name>
</gene>
<accession>A0A9P5Q8J1</accession>
<dbReference type="Proteomes" id="UP000772434">
    <property type="component" value="Unassembled WGS sequence"/>
</dbReference>
<evidence type="ECO:0000313" key="2">
    <source>
        <dbReference type="Proteomes" id="UP000772434"/>
    </source>
</evidence>
<dbReference type="OrthoDB" id="2829411at2759"/>
<reference evidence="1" key="1">
    <citation type="submission" date="2020-11" db="EMBL/GenBank/DDBJ databases">
        <authorList>
            <consortium name="DOE Joint Genome Institute"/>
            <person name="Ahrendt S."/>
            <person name="Riley R."/>
            <person name="Andreopoulos W."/>
            <person name="Labutti K."/>
            <person name="Pangilinan J."/>
            <person name="Ruiz-Duenas F.J."/>
            <person name="Barrasa J.M."/>
            <person name="Sanchez-Garcia M."/>
            <person name="Camarero S."/>
            <person name="Miyauchi S."/>
            <person name="Serrano A."/>
            <person name="Linde D."/>
            <person name="Babiker R."/>
            <person name="Drula E."/>
            <person name="Ayuso-Fernandez I."/>
            <person name="Pacheco R."/>
            <person name="Padilla G."/>
            <person name="Ferreira P."/>
            <person name="Barriuso J."/>
            <person name="Kellner H."/>
            <person name="Castanera R."/>
            <person name="Alfaro M."/>
            <person name="Ramirez L."/>
            <person name="Pisabarro A.G."/>
            <person name="Kuo A."/>
            <person name="Tritt A."/>
            <person name="Lipzen A."/>
            <person name="He G."/>
            <person name="Yan M."/>
            <person name="Ng V."/>
            <person name="Cullen D."/>
            <person name="Martin F."/>
            <person name="Rosso M.-N."/>
            <person name="Henrissat B."/>
            <person name="Hibbett D."/>
            <person name="Martinez A.T."/>
            <person name="Grigoriev I.V."/>
        </authorList>
    </citation>
    <scope>NUCLEOTIDE SEQUENCE</scope>
    <source>
        <strain evidence="1">AH 40177</strain>
    </source>
</reference>
<dbReference type="InterPro" id="IPR032675">
    <property type="entry name" value="LRR_dom_sf"/>
</dbReference>
<dbReference type="Gene3D" id="3.80.10.10">
    <property type="entry name" value="Ribonuclease Inhibitor"/>
    <property type="match status" value="1"/>
</dbReference>
<proteinExistence type="predicted"/>
<dbReference type="EMBL" id="JADNRY010000008">
    <property type="protein sequence ID" value="KAF9075670.1"/>
    <property type="molecule type" value="Genomic_DNA"/>
</dbReference>
<protein>
    <recommendedName>
        <fullName evidence="3">F-box domain-containing protein</fullName>
    </recommendedName>
</protein>
<evidence type="ECO:0008006" key="3">
    <source>
        <dbReference type="Google" id="ProtNLM"/>
    </source>
</evidence>
<organism evidence="1 2">
    <name type="scientific">Rhodocollybia butyracea</name>
    <dbReference type="NCBI Taxonomy" id="206335"/>
    <lineage>
        <taxon>Eukaryota</taxon>
        <taxon>Fungi</taxon>
        <taxon>Dikarya</taxon>
        <taxon>Basidiomycota</taxon>
        <taxon>Agaricomycotina</taxon>
        <taxon>Agaricomycetes</taxon>
        <taxon>Agaricomycetidae</taxon>
        <taxon>Agaricales</taxon>
        <taxon>Marasmiineae</taxon>
        <taxon>Omphalotaceae</taxon>
        <taxon>Rhodocollybia</taxon>
    </lineage>
</organism>
<evidence type="ECO:0000313" key="1">
    <source>
        <dbReference type="EMBL" id="KAF9075670.1"/>
    </source>
</evidence>
<comment type="caution">
    <text evidence="1">The sequence shown here is derived from an EMBL/GenBank/DDBJ whole genome shotgun (WGS) entry which is preliminary data.</text>
</comment>
<dbReference type="AlphaFoldDB" id="A0A9P5Q8J1"/>